<reference evidence="3 4" key="1">
    <citation type="submission" date="2021-07" db="EMBL/GenBank/DDBJ databases">
        <title>Paraburkholderia edwinii protects Aspergillus sp. from phenazines by acting as a toxin sponge.</title>
        <authorList>
            <person name="Dahlstrom K.M."/>
            <person name="Newman D.K."/>
        </authorList>
    </citation>
    <scope>NUCLEOTIDE SEQUENCE [LARGE SCALE GENOMIC DNA]</scope>
    <source>
        <strain evidence="3 4">Pe01</strain>
    </source>
</reference>
<evidence type="ECO:0000256" key="1">
    <source>
        <dbReference type="SAM" id="MobiDB-lite"/>
    </source>
</evidence>
<dbReference type="RefSeq" id="WP_219798599.1">
    <property type="nucleotide sequence ID" value="NZ_CP080095.1"/>
</dbReference>
<dbReference type="EMBL" id="CP080095">
    <property type="protein sequence ID" value="QYD69232.1"/>
    <property type="molecule type" value="Genomic_DNA"/>
</dbReference>
<accession>A0ABX8ULK8</accession>
<feature type="compositionally biased region" description="Low complexity" evidence="1">
    <location>
        <begin position="234"/>
        <end position="250"/>
    </location>
</feature>
<keyword evidence="3" id="KW-0969">Cilium</keyword>
<keyword evidence="3" id="KW-0282">Flagellum</keyword>
<dbReference type="Pfam" id="PF02120">
    <property type="entry name" value="Flg_hook"/>
    <property type="match status" value="1"/>
</dbReference>
<gene>
    <name evidence="3" type="ORF">KZJ38_02245</name>
</gene>
<feature type="region of interest" description="Disordered" evidence="1">
    <location>
        <begin position="491"/>
        <end position="510"/>
    </location>
</feature>
<dbReference type="Proteomes" id="UP000826462">
    <property type="component" value="Chromosome 1"/>
</dbReference>
<name>A0ABX8ULK8_9BURK</name>
<keyword evidence="4" id="KW-1185">Reference proteome</keyword>
<evidence type="ECO:0000259" key="2">
    <source>
        <dbReference type="Pfam" id="PF02120"/>
    </source>
</evidence>
<evidence type="ECO:0000313" key="3">
    <source>
        <dbReference type="EMBL" id="QYD69232.1"/>
    </source>
</evidence>
<evidence type="ECO:0000313" key="4">
    <source>
        <dbReference type="Proteomes" id="UP000826462"/>
    </source>
</evidence>
<organism evidence="3 4">
    <name type="scientific">Paraburkholderia edwinii</name>
    <dbReference type="NCBI Taxonomy" id="2861782"/>
    <lineage>
        <taxon>Bacteria</taxon>
        <taxon>Pseudomonadati</taxon>
        <taxon>Pseudomonadota</taxon>
        <taxon>Betaproteobacteria</taxon>
        <taxon>Burkholderiales</taxon>
        <taxon>Burkholderiaceae</taxon>
        <taxon>Paraburkholderia</taxon>
    </lineage>
</organism>
<feature type="domain" description="Flagellar hook-length control protein-like C-terminal" evidence="2">
    <location>
        <begin position="377"/>
        <end position="443"/>
    </location>
</feature>
<dbReference type="InterPro" id="IPR021136">
    <property type="entry name" value="Flagellar_hook_control-like_C"/>
</dbReference>
<feature type="region of interest" description="Disordered" evidence="1">
    <location>
        <begin position="217"/>
        <end position="256"/>
    </location>
</feature>
<keyword evidence="3" id="KW-0966">Cell projection</keyword>
<proteinExistence type="predicted"/>
<protein>
    <submittedName>
        <fullName evidence="3">Flagellar hook-length control protein FliK</fullName>
    </submittedName>
</protein>
<sequence length="510" mass="50891">MTNIDTAVAALLASRVDSLLSIASRGNATTAQTGTSALAVDTPTSGTPVSLLGNQPQASAQTILSRIALTLDAIMRAGGDATPSLVGQWPIWPVVPALDDGGGMLADGAQTGAASGNAAQANAGGAAASGAAAAASPAEADAEAGATQGAAGVTPAAVSVPVDALAAALRQTVGESGLFYESHLAQWLSGQRPPASLFDEPQNRLVLETSQMPPDWALDPSTADEDGIAPWWRGGSAQQGGAAQANPGSAREAQGNPMPITARFAAAVQEFAGDAFGAGSASSARDGAQAGNANAGVNGGGQANAAQAQLSTQMMASSVHPATVTLVRQQLDLLATGEFRWSGEAWPGARLDWTIEERGDRWSRGGDADAPDSEALRPWRTRLTLSLPLLGTVDADLTLVGTQLTARVQASPSGAARLAAQGESFRQRLAAVGIALNALAIREIASGPDEGAAGRPAGWTGAPSMQAAAAAYARAAAAAAAHAAGAAGEVQAGSHSEMPPFDLFDGDVPL</sequence>